<dbReference type="STRING" id="7955.ENSDARP00000095921"/>
<dbReference type="InterPro" id="IPR020821">
    <property type="entry name" value="ENPP1-3/EXOG-like_nuc-like"/>
</dbReference>
<dbReference type="Gene3D" id="3.40.570.10">
    <property type="entry name" value="Extracellular Endonuclease, subunit A"/>
    <property type="match status" value="1"/>
</dbReference>
<dbReference type="OMA" id="NCIDANG"/>
<dbReference type="GeneTree" id="ENSGT01030000234592"/>
<dbReference type="RefSeq" id="XP_009292242.1">
    <property type="nucleotide sequence ID" value="XM_009293967.3"/>
</dbReference>
<dbReference type="Proteomes" id="UP000000437">
    <property type="component" value="Chromosome 19"/>
</dbReference>
<dbReference type="PANTHER" id="PTHR21472">
    <property type="entry name" value="ENDONUCLEASE DOMAIN-CONTAINING 1 PROTEIN ENDOD1"/>
    <property type="match status" value="1"/>
</dbReference>
<dbReference type="InterPro" id="IPR001604">
    <property type="entry name" value="Endo_G_ENPP1-like_dom"/>
</dbReference>
<evidence type="ECO:0000259" key="2">
    <source>
        <dbReference type="SMART" id="SM00477"/>
    </source>
</evidence>
<dbReference type="SMR" id="B0R0N8"/>
<dbReference type="EMBL" id="AL928975">
    <property type="status" value="NOT_ANNOTATED_CDS"/>
    <property type="molecule type" value="Genomic_DNA"/>
</dbReference>
<evidence type="ECO:0000313" key="5">
    <source>
        <dbReference type="Proteomes" id="UP000000437"/>
    </source>
</evidence>
<dbReference type="InterPro" id="IPR044925">
    <property type="entry name" value="His-Me_finger_sf"/>
</dbReference>
<dbReference type="Pfam" id="PF01223">
    <property type="entry name" value="Endonuclease_NS"/>
    <property type="match status" value="1"/>
</dbReference>
<dbReference type="eggNOG" id="ENOG502QQYK">
    <property type="taxonomic scope" value="Eukaryota"/>
</dbReference>
<dbReference type="SUPFAM" id="SSF54060">
    <property type="entry name" value="His-Me finger endonucleases"/>
    <property type="match status" value="1"/>
</dbReference>
<feature type="signal peptide" evidence="1">
    <location>
        <begin position="1"/>
        <end position="21"/>
    </location>
</feature>
<dbReference type="Bgee" id="ENSDARG00000071216">
    <property type="expression patterns" value="Expressed in liver and 7 other cell types or tissues"/>
</dbReference>
<reference evidence="4 5" key="1">
    <citation type="journal article" date="2013" name="Nature">
        <title>The zebrafish reference genome sequence and its relationship to the human genome.</title>
        <authorList>
            <consortium name="Genome Reference Consortium Zebrafish"/>
            <person name="Howe K."/>
            <person name="Clark M.D."/>
            <person name="Torroja C.F."/>
            <person name="Torrance J."/>
            <person name="Berthelot C."/>
            <person name="Muffato M."/>
            <person name="Collins J.E."/>
            <person name="Humphray S."/>
            <person name="McLaren K."/>
            <person name="Matthews L."/>
            <person name="McLaren S."/>
            <person name="Sealy I."/>
            <person name="Caccamo M."/>
            <person name="Churcher C."/>
            <person name="Scott C."/>
            <person name="Barrett J.C."/>
            <person name="Koch R."/>
            <person name="Rauch G.J."/>
            <person name="White S."/>
            <person name="Chow W."/>
            <person name="Kilian B."/>
            <person name="Quintais L.T."/>
            <person name="Guerra-Assuncao J.A."/>
            <person name="Zhou Y."/>
            <person name="Gu Y."/>
            <person name="Yen J."/>
            <person name="Vogel J.H."/>
            <person name="Eyre T."/>
            <person name="Redmond S."/>
            <person name="Banerjee R."/>
            <person name="Chi J."/>
            <person name="Fu B."/>
            <person name="Langley E."/>
            <person name="Maguire S.F."/>
            <person name="Laird G.K."/>
            <person name="Lloyd D."/>
            <person name="Kenyon E."/>
            <person name="Donaldson S."/>
            <person name="Sehra H."/>
            <person name="Almeida-King J."/>
            <person name="Loveland J."/>
            <person name="Trevanion S."/>
            <person name="Jones M."/>
            <person name="Quail M."/>
            <person name="Willey D."/>
            <person name="Hunt A."/>
            <person name="Burton J."/>
            <person name="Sims S."/>
            <person name="McLay K."/>
            <person name="Plumb B."/>
            <person name="Davis J."/>
            <person name="Clee C."/>
            <person name="Oliver K."/>
            <person name="Clark R."/>
            <person name="Riddle C."/>
            <person name="Elliot D."/>
            <person name="Eliott D."/>
            <person name="Threadgold G."/>
            <person name="Harden G."/>
            <person name="Ware D."/>
            <person name="Begum S."/>
            <person name="Mortimore B."/>
            <person name="Mortimer B."/>
            <person name="Kerry G."/>
            <person name="Heath P."/>
            <person name="Phillimore B."/>
            <person name="Tracey A."/>
            <person name="Corby N."/>
            <person name="Dunn M."/>
            <person name="Johnson C."/>
            <person name="Wood J."/>
            <person name="Clark S."/>
            <person name="Pelan S."/>
            <person name="Griffiths G."/>
            <person name="Smith M."/>
            <person name="Glithero R."/>
            <person name="Howden P."/>
            <person name="Barker N."/>
            <person name="Lloyd C."/>
            <person name="Stevens C."/>
            <person name="Harley J."/>
            <person name="Holt K."/>
            <person name="Panagiotidis G."/>
            <person name="Lovell J."/>
            <person name="Beasley H."/>
            <person name="Henderson C."/>
            <person name="Gordon D."/>
            <person name="Auger K."/>
            <person name="Wright D."/>
            <person name="Collins J."/>
            <person name="Raisen C."/>
            <person name="Dyer L."/>
            <person name="Leung K."/>
            <person name="Robertson L."/>
            <person name="Ambridge K."/>
            <person name="Leongamornlert D."/>
            <person name="McGuire S."/>
            <person name="Gilderthorp R."/>
            <person name="Griffiths C."/>
            <person name="Manthravadi D."/>
            <person name="Nichol S."/>
            <person name="Barker G."/>
            <person name="Whitehead S."/>
            <person name="Kay M."/>
            <person name="Brown J."/>
            <person name="Murnane C."/>
            <person name="Gray E."/>
            <person name="Humphries M."/>
            <person name="Sycamore N."/>
            <person name="Barker D."/>
            <person name="Saunders D."/>
            <person name="Wallis J."/>
            <person name="Babbage A."/>
            <person name="Hammond S."/>
            <person name="Mashreghi-Mohammadi M."/>
            <person name="Barr L."/>
            <person name="Martin S."/>
            <person name="Wray P."/>
            <person name="Ellington A."/>
            <person name="Matthews N."/>
            <person name="Ellwood M."/>
            <person name="Woodmansey R."/>
            <person name="Clark G."/>
            <person name="Cooper J."/>
            <person name="Cooper J."/>
            <person name="Tromans A."/>
            <person name="Grafham D."/>
            <person name="Skuce C."/>
            <person name="Pandian R."/>
            <person name="Andrews R."/>
            <person name="Harrison E."/>
            <person name="Kimberley A."/>
            <person name="Garnett J."/>
            <person name="Fosker N."/>
            <person name="Hall R."/>
            <person name="Garner P."/>
            <person name="Kelly D."/>
            <person name="Bird C."/>
            <person name="Palmer S."/>
            <person name="Gehring I."/>
            <person name="Berger A."/>
            <person name="Dooley C.M."/>
            <person name="Ersan-Urun Z."/>
            <person name="Eser C."/>
            <person name="Geiger H."/>
            <person name="Geisler M."/>
            <person name="Karotki L."/>
            <person name="Kirn A."/>
            <person name="Konantz J."/>
            <person name="Konantz M."/>
            <person name="Oberlander M."/>
            <person name="Rudolph-Geiger S."/>
            <person name="Teucke M."/>
            <person name="Lanz C."/>
            <person name="Raddatz G."/>
            <person name="Osoegawa K."/>
            <person name="Zhu B."/>
            <person name="Rapp A."/>
            <person name="Widaa S."/>
            <person name="Langford C."/>
            <person name="Yang F."/>
            <person name="Schuster S.C."/>
            <person name="Carter N.P."/>
            <person name="Harrow J."/>
            <person name="Ning Z."/>
            <person name="Herrero J."/>
            <person name="Searle S.M."/>
            <person name="Enright A."/>
            <person name="Geisler R."/>
            <person name="Plasterk R.H."/>
            <person name="Lee C."/>
            <person name="Westerfield M."/>
            <person name="de Jong P.J."/>
            <person name="Zon L.I."/>
            <person name="Postlethwait J.H."/>
            <person name="Nusslein-Volhard C."/>
            <person name="Hubbard T.J."/>
            <person name="Roest Crollius H."/>
            <person name="Rogers J."/>
            <person name="Stemple D.L."/>
        </authorList>
    </citation>
    <scope>NUCLEOTIDE SEQUENCE [LARGE SCALE GENOMIC DNA]</scope>
    <source>
        <strain evidence="4">Tuebingen</strain>
    </source>
</reference>
<dbReference type="PaxDb" id="7955-ENSDARP00000095921"/>
<dbReference type="GO" id="GO:0016787">
    <property type="term" value="F:hydrolase activity"/>
    <property type="evidence" value="ECO:0007669"/>
    <property type="project" value="InterPro"/>
</dbReference>
<evidence type="ECO:0000313" key="4">
    <source>
        <dbReference type="Ensembl" id="ENSDARP00000095921"/>
    </source>
</evidence>
<dbReference type="KEGG" id="dre:100000061"/>
<dbReference type="GO" id="GO:0003676">
    <property type="term" value="F:nucleic acid binding"/>
    <property type="evidence" value="ECO:0007669"/>
    <property type="project" value="InterPro"/>
</dbReference>
<dbReference type="GO" id="GO:0004519">
    <property type="term" value="F:endonuclease activity"/>
    <property type="evidence" value="ECO:0007669"/>
    <property type="project" value="UniProtKB-KW"/>
</dbReference>
<reference evidence="6" key="3">
    <citation type="submission" date="2025-04" db="UniProtKB">
        <authorList>
            <consortium name="RefSeq"/>
        </authorList>
    </citation>
    <scope>IDENTIFICATION</scope>
    <source>
        <strain evidence="6">Tuebingen</strain>
    </source>
</reference>
<keyword evidence="6" id="KW-0378">Hydrolase</keyword>
<keyword evidence="8" id="KW-1267">Proteomics identification</keyword>
<proteinExistence type="evidence at protein level"/>
<protein>
    <submittedName>
        <fullName evidence="6">Endonuclease domain-containing 1 protein</fullName>
    </submittedName>
    <submittedName>
        <fullName evidence="4">Si:ch211-133n4.9</fullName>
    </submittedName>
</protein>
<dbReference type="HOGENOM" id="CLU_035817_2_0_1"/>
<dbReference type="ZFIN" id="ZDB-GENE-070424-126">
    <property type="gene designation" value="si:ch211-133n4.9"/>
</dbReference>
<evidence type="ECO:0000256" key="1">
    <source>
        <dbReference type="SAM" id="SignalP"/>
    </source>
</evidence>
<name>B0R0N8_DANRE</name>
<evidence type="ECO:0000313" key="6">
    <source>
        <dbReference type="RefSeq" id="XP_009292242.1"/>
    </source>
</evidence>
<feature type="domain" description="DNA/RNA non-specific endonuclease/pyrophosphatase/phosphodiesterase" evidence="3">
    <location>
        <begin position="69"/>
        <end position="283"/>
    </location>
</feature>
<dbReference type="AlphaFoldDB" id="B0R0N8"/>
<dbReference type="InterPro" id="IPR039015">
    <property type="entry name" value="ENDOD1"/>
</dbReference>
<dbReference type="SMART" id="SM00477">
    <property type="entry name" value="NUC"/>
    <property type="match status" value="1"/>
</dbReference>
<dbReference type="SMART" id="SM00892">
    <property type="entry name" value="Endonuclease_NS"/>
    <property type="match status" value="1"/>
</dbReference>
<feature type="domain" description="ENPP1-3/EXOG-like endonuclease/phosphodiesterase" evidence="2">
    <location>
        <begin position="70"/>
        <end position="278"/>
    </location>
</feature>
<evidence type="ECO:0000259" key="3">
    <source>
        <dbReference type="SMART" id="SM00892"/>
    </source>
</evidence>
<dbReference type="PhylomeDB" id="B0R0N8"/>
<dbReference type="GeneID" id="100000061"/>
<keyword evidence="6" id="KW-0255">Endonuclease</keyword>
<dbReference type="AGR" id="ZFIN:ZDB-GENE-070424-126"/>
<keyword evidence="5" id="KW-1185">Reference proteome</keyword>
<accession>B0R0N8</accession>
<dbReference type="Ensembl" id="ENSDART00000105150.5">
    <property type="protein sequence ID" value="ENSDARP00000095921.4"/>
    <property type="gene ID" value="ENSDARG00000071216.5"/>
</dbReference>
<reference evidence="4" key="2">
    <citation type="submission" date="2013-08" db="UniProtKB">
        <authorList>
            <consortium name="Ensembl"/>
        </authorList>
    </citation>
    <scope>IDENTIFICATION</scope>
    <source>
        <strain evidence="4">Tuebingen</strain>
    </source>
</reference>
<sequence length="299" mass="34436">MKMHLLVISALLVFSFPFITPEVVDSFSKCSQFFLNGEPPVISGLLEGSVSLNDNHKIICQKYQNLYTFATFYSIKFSERLPHRIPVFSAYKYTGSYKGRPRLSWMIEPQLESSDNSEMRAPCVNQAEAGDYYTKDIYNISRGHLFPNGHAADNITAESTFTLTNIVPQVTSFNNGSWVRMEQKVRSIIESDCRDRNNPEKTLAYVLTGAVPSKSNFLRKRVNIPTHMWTAFCCYNSTGHTWVSQAHWGENKREGNPIDIPTRSLDKLEQFLKKQYNRNYKLFKNNCFQTQLIKTLHID</sequence>
<gene>
    <name evidence="4 6 7" type="primary">si:ch211-133n4.9</name>
</gene>
<dbReference type="OrthoDB" id="69221at2759"/>
<feature type="chain" id="PRO_5044728781" evidence="1">
    <location>
        <begin position="22"/>
        <end position="299"/>
    </location>
</feature>
<accession>A0A8M3AKR2</accession>
<evidence type="ECO:0007829" key="8">
    <source>
        <dbReference type="PeptideAtlas" id="B0R0N8"/>
    </source>
</evidence>
<dbReference type="GO" id="GO:0046872">
    <property type="term" value="F:metal ion binding"/>
    <property type="evidence" value="ECO:0007669"/>
    <property type="project" value="InterPro"/>
</dbReference>
<keyword evidence="1" id="KW-0732">Signal</keyword>
<keyword evidence="6" id="KW-0540">Nuclease</keyword>
<dbReference type="PANTHER" id="PTHR21472:SF15">
    <property type="entry name" value="ENDONUCLEASE DOMAIN-CONTAINING 1 PROTEIN-RELATED"/>
    <property type="match status" value="1"/>
</dbReference>
<dbReference type="InterPro" id="IPR044929">
    <property type="entry name" value="DNA/RNA_non-sp_Endonuclease_sf"/>
</dbReference>
<evidence type="ECO:0000313" key="7">
    <source>
        <dbReference type="ZFIN" id="ZDB-GENE-070424-126"/>
    </source>
</evidence>
<organism evidence="4">
    <name type="scientific">Danio rerio</name>
    <name type="common">Zebrafish</name>
    <name type="synonym">Brachydanio rerio</name>
    <dbReference type="NCBI Taxonomy" id="7955"/>
    <lineage>
        <taxon>Eukaryota</taxon>
        <taxon>Metazoa</taxon>
        <taxon>Chordata</taxon>
        <taxon>Craniata</taxon>
        <taxon>Vertebrata</taxon>
        <taxon>Euteleostomi</taxon>
        <taxon>Actinopterygii</taxon>
        <taxon>Neopterygii</taxon>
        <taxon>Teleostei</taxon>
        <taxon>Ostariophysi</taxon>
        <taxon>Cypriniformes</taxon>
        <taxon>Danionidae</taxon>
        <taxon>Danioninae</taxon>
        <taxon>Danio</taxon>
    </lineage>
</organism>